<evidence type="ECO:0000256" key="1">
    <source>
        <dbReference type="ARBA" id="ARBA00006499"/>
    </source>
</evidence>
<protein>
    <recommendedName>
        <fullName evidence="6">Acyl-protein thioesterase</fullName>
    </recommendedName>
</protein>
<dbReference type="InterPro" id="IPR003140">
    <property type="entry name" value="PLipase/COase/thioEstase"/>
</dbReference>
<dbReference type="InterPro" id="IPR029058">
    <property type="entry name" value="AB_hydrolase_fold"/>
</dbReference>
<evidence type="ECO:0000259" key="3">
    <source>
        <dbReference type="Pfam" id="PF02230"/>
    </source>
</evidence>
<dbReference type="GO" id="GO:0008236">
    <property type="term" value="F:serine-type peptidase activity"/>
    <property type="evidence" value="ECO:0007669"/>
    <property type="project" value="InterPro"/>
</dbReference>
<keyword evidence="5" id="KW-1185">Reference proteome</keyword>
<feature type="domain" description="Peptidase S9 prolyl oligopeptidase catalytic" evidence="2">
    <location>
        <begin position="217"/>
        <end position="293"/>
    </location>
</feature>
<evidence type="ECO:0000259" key="2">
    <source>
        <dbReference type="Pfam" id="PF00326"/>
    </source>
</evidence>
<dbReference type="EMBL" id="JAVHJO010000004">
    <property type="protein sequence ID" value="KAK6540773.1"/>
    <property type="molecule type" value="Genomic_DNA"/>
</dbReference>
<dbReference type="GO" id="GO:0052689">
    <property type="term" value="F:carboxylic ester hydrolase activity"/>
    <property type="evidence" value="ECO:0007669"/>
    <property type="project" value="TreeGrafter"/>
</dbReference>
<dbReference type="SUPFAM" id="SSF53474">
    <property type="entry name" value="alpha/beta-Hydrolases"/>
    <property type="match status" value="1"/>
</dbReference>
<name>A0AAV9XF99_9PEZI</name>
<dbReference type="Proteomes" id="UP001365542">
    <property type="component" value="Unassembled WGS sequence"/>
</dbReference>
<dbReference type="Gene3D" id="3.40.50.1820">
    <property type="entry name" value="alpha/beta hydrolase"/>
    <property type="match status" value="1"/>
</dbReference>
<dbReference type="Pfam" id="PF00326">
    <property type="entry name" value="Peptidase_S9"/>
    <property type="match status" value="1"/>
</dbReference>
<evidence type="ECO:0000313" key="5">
    <source>
        <dbReference type="Proteomes" id="UP001365542"/>
    </source>
</evidence>
<feature type="domain" description="Phospholipase/carboxylesterase/thioesterase" evidence="3">
    <location>
        <begin position="8"/>
        <end position="199"/>
    </location>
</feature>
<dbReference type="GO" id="GO:0008474">
    <property type="term" value="F:palmitoyl-(protein) hydrolase activity"/>
    <property type="evidence" value="ECO:0007669"/>
    <property type="project" value="TreeGrafter"/>
</dbReference>
<sequence>MANPFPSPFVVEAQTSHTHTAILLHGLGGHGEHFGTELIASATSSGQHRTLQEVFPGMKFLFPTSRRTRSTVFKRAKVNQWFDISSLDDRTHGEEVGIDGLAETSNYIRGLIQIEIENGIPAKCILLGGLSQGLAASLYTLLTLNPQLQIGAYIGMSGYFPFVKDIEKIIQGEEDDIGSDDIFGTEDDEADSTVAQQTKGETNLATQAVNFVRENIDLSPLEPSATLSCLDIPVFIGHGELDERVSLETGKRARDALQAMGMNVTWHQYANLGHWYKVPDEIDDIVEFIQQWLEF</sequence>
<dbReference type="PANTHER" id="PTHR10655:SF63">
    <property type="entry name" value="PHOSPHOLIPASE_CARBOXYLESTERASE_THIOESTERASE DOMAIN-CONTAINING PROTEIN"/>
    <property type="match status" value="1"/>
</dbReference>
<accession>A0AAV9XF99</accession>
<dbReference type="GO" id="GO:0006508">
    <property type="term" value="P:proteolysis"/>
    <property type="evidence" value="ECO:0007669"/>
    <property type="project" value="InterPro"/>
</dbReference>
<gene>
    <name evidence="4" type="ORF">TWF694_008163</name>
</gene>
<dbReference type="InterPro" id="IPR050565">
    <property type="entry name" value="LYPA1-2/EST-like"/>
</dbReference>
<evidence type="ECO:0008006" key="6">
    <source>
        <dbReference type="Google" id="ProtNLM"/>
    </source>
</evidence>
<reference evidence="4 5" key="1">
    <citation type="submission" date="2019-10" db="EMBL/GenBank/DDBJ databases">
        <authorList>
            <person name="Palmer J.M."/>
        </authorList>
    </citation>
    <scope>NUCLEOTIDE SEQUENCE [LARGE SCALE GENOMIC DNA]</scope>
    <source>
        <strain evidence="4 5">TWF694</strain>
    </source>
</reference>
<organism evidence="4 5">
    <name type="scientific">Orbilia ellipsospora</name>
    <dbReference type="NCBI Taxonomy" id="2528407"/>
    <lineage>
        <taxon>Eukaryota</taxon>
        <taxon>Fungi</taxon>
        <taxon>Dikarya</taxon>
        <taxon>Ascomycota</taxon>
        <taxon>Pezizomycotina</taxon>
        <taxon>Orbiliomycetes</taxon>
        <taxon>Orbiliales</taxon>
        <taxon>Orbiliaceae</taxon>
        <taxon>Orbilia</taxon>
    </lineage>
</organism>
<dbReference type="GO" id="GO:0005737">
    <property type="term" value="C:cytoplasm"/>
    <property type="evidence" value="ECO:0007669"/>
    <property type="project" value="TreeGrafter"/>
</dbReference>
<dbReference type="PANTHER" id="PTHR10655">
    <property type="entry name" value="LYSOPHOSPHOLIPASE-RELATED"/>
    <property type="match status" value="1"/>
</dbReference>
<evidence type="ECO:0000313" key="4">
    <source>
        <dbReference type="EMBL" id="KAK6540773.1"/>
    </source>
</evidence>
<comment type="similarity">
    <text evidence="1">Belongs to the AB hydrolase superfamily. AB hydrolase 2 family.</text>
</comment>
<dbReference type="Pfam" id="PF02230">
    <property type="entry name" value="Abhydrolase_2"/>
    <property type="match status" value="1"/>
</dbReference>
<comment type="caution">
    <text evidence="4">The sequence shown here is derived from an EMBL/GenBank/DDBJ whole genome shotgun (WGS) entry which is preliminary data.</text>
</comment>
<dbReference type="InterPro" id="IPR001375">
    <property type="entry name" value="Peptidase_S9_cat"/>
</dbReference>
<dbReference type="AlphaFoldDB" id="A0AAV9XF99"/>
<proteinExistence type="inferred from homology"/>